<dbReference type="Gene3D" id="3.20.20.100">
    <property type="entry name" value="NADP-dependent oxidoreductase domain"/>
    <property type="match status" value="1"/>
</dbReference>
<dbReference type="Proteomes" id="UP001345013">
    <property type="component" value="Unassembled WGS sequence"/>
</dbReference>
<evidence type="ECO:0000313" key="5">
    <source>
        <dbReference type="Proteomes" id="UP001345013"/>
    </source>
</evidence>
<reference evidence="4 5" key="1">
    <citation type="submission" date="2023-08" db="EMBL/GenBank/DDBJ databases">
        <title>Black Yeasts Isolated from many extreme environments.</title>
        <authorList>
            <person name="Coleine C."/>
            <person name="Stajich J.E."/>
            <person name="Selbmann L."/>
        </authorList>
    </citation>
    <scope>NUCLEOTIDE SEQUENCE [LARGE SCALE GENOMIC DNA]</scope>
    <source>
        <strain evidence="4 5">CCFEE 5885</strain>
    </source>
</reference>
<gene>
    <name evidence="4" type="ORF">LTR24_002198</name>
</gene>
<dbReference type="InterPro" id="IPR036812">
    <property type="entry name" value="NAD(P)_OxRdtase_dom_sf"/>
</dbReference>
<dbReference type="EMBL" id="JAVRRG010000018">
    <property type="protein sequence ID" value="KAK5097329.1"/>
    <property type="molecule type" value="Genomic_DNA"/>
</dbReference>
<evidence type="ECO:0000256" key="1">
    <source>
        <dbReference type="ARBA" id="ARBA00023002"/>
    </source>
</evidence>
<evidence type="ECO:0000259" key="3">
    <source>
        <dbReference type="Pfam" id="PF00248"/>
    </source>
</evidence>
<keyword evidence="1" id="KW-0560">Oxidoreductase</keyword>
<evidence type="ECO:0000256" key="2">
    <source>
        <dbReference type="ARBA" id="ARBA00038157"/>
    </source>
</evidence>
<protein>
    <recommendedName>
        <fullName evidence="3">NADP-dependent oxidoreductase domain-containing protein</fullName>
    </recommendedName>
</protein>
<dbReference type="Pfam" id="PF00248">
    <property type="entry name" value="Aldo_ket_red"/>
    <property type="match status" value="1"/>
</dbReference>
<dbReference type="PANTHER" id="PTHR43364:SF4">
    <property type="entry name" value="NAD(P)-LINKED OXIDOREDUCTASE SUPERFAMILY PROTEIN"/>
    <property type="match status" value="1"/>
</dbReference>
<keyword evidence="5" id="KW-1185">Reference proteome</keyword>
<dbReference type="SUPFAM" id="SSF51430">
    <property type="entry name" value="NAD(P)-linked oxidoreductase"/>
    <property type="match status" value="1"/>
</dbReference>
<proteinExistence type="inferred from homology"/>
<dbReference type="InterPro" id="IPR023210">
    <property type="entry name" value="NADP_OxRdtase_dom"/>
</dbReference>
<sequence>MAPSSNIIAFGGTFFGAGTFPELQTPEDVQKLLDLLKSKGCTKIDTAQLYGMGKSEEIIGQAKAIVQGFAIDTKWLGGWLGKPWATRETMVSSAKESLVKLGAGKGKEVDIFYIHSRDLQTSFEETLKGVNEAYQPVKEVLEICKKNNYIMPSVYQGSYAAVARKAEDELFPLLRENNFSFYAYSPIAGGFLTKNRKFVEEQQGRFNKDARDGIYHKMYTKENFMSLLDDWEKIANEEGVSKAELAFRWINYHSALDPAKGDGVIFGASKFAQVEATLQYLKNGPLKDSSAKQINALWDKVKNDSILDNFQAVFGGSA</sequence>
<dbReference type="InterPro" id="IPR050523">
    <property type="entry name" value="AKR_Detox_Biosynth"/>
</dbReference>
<name>A0ABR0KJB9_9EURO</name>
<comment type="caution">
    <text evidence="4">The sequence shown here is derived from an EMBL/GenBank/DDBJ whole genome shotgun (WGS) entry which is preliminary data.</text>
</comment>
<dbReference type="PANTHER" id="PTHR43364">
    <property type="entry name" value="NADH-SPECIFIC METHYLGLYOXAL REDUCTASE-RELATED"/>
    <property type="match status" value="1"/>
</dbReference>
<organism evidence="4 5">
    <name type="scientific">Lithohypha guttulata</name>
    <dbReference type="NCBI Taxonomy" id="1690604"/>
    <lineage>
        <taxon>Eukaryota</taxon>
        <taxon>Fungi</taxon>
        <taxon>Dikarya</taxon>
        <taxon>Ascomycota</taxon>
        <taxon>Pezizomycotina</taxon>
        <taxon>Eurotiomycetes</taxon>
        <taxon>Chaetothyriomycetidae</taxon>
        <taxon>Chaetothyriales</taxon>
        <taxon>Trichomeriaceae</taxon>
        <taxon>Lithohypha</taxon>
    </lineage>
</organism>
<comment type="similarity">
    <text evidence="2">Belongs to the aldo/keto reductase family. Aldo/keto reductase 2 subfamily.</text>
</comment>
<accession>A0ABR0KJB9</accession>
<feature type="domain" description="NADP-dependent oxidoreductase" evidence="3">
    <location>
        <begin position="10"/>
        <end position="298"/>
    </location>
</feature>
<evidence type="ECO:0000313" key="4">
    <source>
        <dbReference type="EMBL" id="KAK5097329.1"/>
    </source>
</evidence>